<sequence>MSGGHGAIEGSNKRVALLISVLALFLAFSETLGKASQTESIGANVEAANQWAYFQARTIRSTVLKTADEALALLPPGPNQDAIAAKRAEWAKTLTRWESEPATGEGRKELTAKARASEGRRDLALLRYHHYELASAAFQIGIVLASAEVITGITLLVFAGGFLGLAGAALLGFGYLAPHALPFFH</sequence>
<organism evidence="2 3">
    <name type="scientific">Methylobacterium oryzae CBMB20</name>
    <dbReference type="NCBI Taxonomy" id="693986"/>
    <lineage>
        <taxon>Bacteria</taxon>
        <taxon>Pseudomonadati</taxon>
        <taxon>Pseudomonadota</taxon>
        <taxon>Alphaproteobacteria</taxon>
        <taxon>Hyphomicrobiales</taxon>
        <taxon>Methylobacteriaceae</taxon>
        <taxon>Methylobacterium</taxon>
    </lineage>
</organism>
<dbReference type="AlphaFoldDB" id="A0A089P6A0"/>
<reference evidence="2 3" key="1">
    <citation type="journal article" date="2014" name="PLoS ONE">
        <title>Genome Information of Methylobacterium oryzae, a Plant-Probiotic Methylotroph in the Phyllosphere.</title>
        <authorList>
            <person name="Kwak M.J."/>
            <person name="Jeong H."/>
            <person name="Madhaiyan M."/>
            <person name="Lee Y."/>
            <person name="Sa T.M."/>
            <person name="Oh T.K."/>
            <person name="Kim J.F."/>
        </authorList>
    </citation>
    <scope>NUCLEOTIDE SEQUENCE [LARGE SCALE GENOMIC DNA]</scope>
    <source>
        <strain evidence="2 3">CBMB20</strain>
    </source>
</reference>
<accession>A0A089P6A0</accession>
<dbReference type="Proteomes" id="UP000029492">
    <property type="component" value="Chromosome"/>
</dbReference>
<keyword evidence="1" id="KW-0812">Transmembrane</keyword>
<evidence type="ECO:0000313" key="2">
    <source>
        <dbReference type="EMBL" id="AIQ93563.1"/>
    </source>
</evidence>
<keyword evidence="3" id="KW-1185">Reference proteome</keyword>
<evidence type="ECO:0000313" key="3">
    <source>
        <dbReference type="Proteomes" id="UP000029492"/>
    </source>
</evidence>
<gene>
    <name evidence="2" type="ORF">MOC_5808</name>
</gene>
<dbReference type="HOGENOM" id="CLU_098538_2_0_5"/>
<feature type="transmembrane region" description="Helical" evidence="1">
    <location>
        <begin position="155"/>
        <end position="177"/>
    </location>
</feature>
<keyword evidence="1" id="KW-0472">Membrane</keyword>
<evidence type="ECO:0000256" key="1">
    <source>
        <dbReference type="SAM" id="Phobius"/>
    </source>
</evidence>
<protein>
    <submittedName>
        <fullName evidence="2">Protein of unassigned function</fullName>
    </submittedName>
</protein>
<dbReference type="KEGG" id="mor:MOC_5808"/>
<dbReference type="InterPro" id="IPR025570">
    <property type="entry name" value="DUF4337"/>
</dbReference>
<keyword evidence="1" id="KW-1133">Transmembrane helix</keyword>
<dbReference type="RefSeq" id="WP_043385577.1">
    <property type="nucleotide sequence ID" value="NZ_CP003811.1"/>
</dbReference>
<dbReference type="EMBL" id="CP003811">
    <property type="protein sequence ID" value="AIQ93563.1"/>
    <property type="molecule type" value="Genomic_DNA"/>
</dbReference>
<dbReference type="GeneID" id="96602177"/>
<proteinExistence type="predicted"/>
<name>A0A089P6A0_9HYPH</name>
<dbReference type="Pfam" id="PF14235">
    <property type="entry name" value="DUF4337"/>
    <property type="match status" value="1"/>
</dbReference>
<dbReference type="eggNOG" id="ENOG5032HG4">
    <property type="taxonomic scope" value="Bacteria"/>
</dbReference>
<dbReference type="STRING" id="693986.MOC_5808"/>